<feature type="transmembrane region" description="Helical" evidence="1">
    <location>
        <begin position="12"/>
        <end position="29"/>
    </location>
</feature>
<keyword evidence="1" id="KW-0472">Membrane</keyword>
<proteinExistence type="predicted"/>
<keyword evidence="1" id="KW-1133">Transmembrane helix</keyword>
<dbReference type="Proteomes" id="UP000075884">
    <property type="component" value="Unassembled WGS sequence"/>
</dbReference>
<organism evidence="2 3">
    <name type="scientific">Anopheles dirus</name>
    <dbReference type="NCBI Taxonomy" id="7168"/>
    <lineage>
        <taxon>Eukaryota</taxon>
        <taxon>Metazoa</taxon>
        <taxon>Ecdysozoa</taxon>
        <taxon>Arthropoda</taxon>
        <taxon>Hexapoda</taxon>
        <taxon>Insecta</taxon>
        <taxon>Pterygota</taxon>
        <taxon>Neoptera</taxon>
        <taxon>Endopterygota</taxon>
        <taxon>Diptera</taxon>
        <taxon>Nematocera</taxon>
        <taxon>Culicoidea</taxon>
        <taxon>Culicidae</taxon>
        <taxon>Anophelinae</taxon>
        <taxon>Anopheles</taxon>
    </lineage>
</organism>
<reference evidence="2" key="2">
    <citation type="submission" date="2020-05" db="UniProtKB">
        <authorList>
            <consortium name="EnsemblMetazoa"/>
        </authorList>
    </citation>
    <scope>IDENTIFICATION</scope>
    <source>
        <strain evidence="2">WRAIR2</strain>
    </source>
</reference>
<accession>A0A182NY08</accession>
<dbReference type="VEuPathDB" id="VectorBase:ADIR014719"/>
<dbReference type="EnsemblMetazoa" id="ADIR014719-RA">
    <property type="protein sequence ID" value="ADIR014719-PA"/>
    <property type="gene ID" value="ADIR014719"/>
</dbReference>
<keyword evidence="3" id="KW-1185">Reference proteome</keyword>
<protein>
    <submittedName>
        <fullName evidence="2">Uncharacterized protein</fullName>
    </submittedName>
</protein>
<dbReference type="AlphaFoldDB" id="A0A182NY08"/>
<evidence type="ECO:0000313" key="2">
    <source>
        <dbReference type="EnsemblMetazoa" id="ADIR014719-PA"/>
    </source>
</evidence>
<name>A0A182NY08_9DIPT</name>
<evidence type="ECO:0000313" key="3">
    <source>
        <dbReference type="Proteomes" id="UP000075884"/>
    </source>
</evidence>
<keyword evidence="1" id="KW-0812">Transmembrane</keyword>
<reference evidence="3" key="1">
    <citation type="submission" date="2013-03" db="EMBL/GenBank/DDBJ databases">
        <title>The Genome Sequence of Anopheles dirus WRAIR2.</title>
        <authorList>
            <consortium name="The Broad Institute Genomics Platform"/>
            <person name="Neafsey D.E."/>
            <person name="Walton C."/>
            <person name="Walker B."/>
            <person name="Young S.K."/>
            <person name="Zeng Q."/>
            <person name="Gargeya S."/>
            <person name="Fitzgerald M."/>
            <person name="Haas B."/>
            <person name="Abouelleil A."/>
            <person name="Allen A.W."/>
            <person name="Alvarado L."/>
            <person name="Arachchi H.M."/>
            <person name="Berlin A.M."/>
            <person name="Chapman S.B."/>
            <person name="Gainer-Dewar J."/>
            <person name="Goldberg J."/>
            <person name="Griggs A."/>
            <person name="Gujja S."/>
            <person name="Hansen M."/>
            <person name="Howarth C."/>
            <person name="Imamovic A."/>
            <person name="Ireland A."/>
            <person name="Larimer J."/>
            <person name="McCowan C."/>
            <person name="Murphy C."/>
            <person name="Pearson M."/>
            <person name="Poon T.W."/>
            <person name="Priest M."/>
            <person name="Roberts A."/>
            <person name="Saif S."/>
            <person name="Shea T."/>
            <person name="Sisk P."/>
            <person name="Sykes S."/>
            <person name="Wortman J."/>
            <person name="Nusbaum C."/>
            <person name="Birren B."/>
        </authorList>
    </citation>
    <scope>NUCLEOTIDE SEQUENCE [LARGE SCALE GENOMIC DNA]</scope>
    <source>
        <strain evidence="3">WRAIR2</strain>
    </source>
</reference>
<sequence length="54" mass="6495">MRVQVRVWVSERSTFLCFITAWFYALNVARYTTQFAMQWQDALVCGMMRHFGHC</sequence>
<evidence type="ECO:0000256" key="1">
    <source>
        <dbReference type="SAM" id="Phobius"/>
    </source>
</evidence>